<dbReference type="EMBL" id="CP035758">
    <property type="protein sequence ID" value="QBD79971.1"/>
    <property type="molecule type" value="Genomic_DNA"/>
</dbReference>
<reference evidence="1 2" key="1">
    <citation type="submission" date="2019-01" db="EMBL/GenBank/DDBJ databases">
        <title>Ktedonosporobacter rubrisoli SCAWS-G2.</title>
        <authorList>
            <person name="Huang Y."/>
            <person name="Yan B."/>
        </authorList>
    </citation>
    <scope>NUCLEOTIDE SEQUENCE [LARGE SCALE GENOMIC DNA]</scope>
    <source>
        <strain evidence="1 2">SCAWS-G2</strain>
    </source>
</reference>
<proteinExistence type="predicted"/>
<sequence>MREPSNLAHEEYELLKVPLIREDIPPEAQILLKAWIEKEGLLVDDREDMGGMDFSRLDTRLIVPLPHIFVVFFARRPYKRKAGHYPGWHGFYLFLYWDVTKGWQLEQIGRNFSRAQLATIGAARFRAMQELRRLAGRDLEGHEA</sequence>
<gene>
    <name evidence="1" type="ORF">EPA93_29905</name>
</gene>
<evidence type="ECO:0000313" key="2">
    <source>
        <dbReference type="Proteomes" id="UP000290365"/>
    </source>
</evidence>
<dbReference type="KEGG" id="kbs:EPA93_29905"/>
<accession>A0A4V0YZJ8</accession>
<dbReference type="AlphaFoldDB" id="A0A4V0YZJ8"/>
<evidence type="ECO:0000313" key="1">
    <source>
        <dbReference type="EMBL" id="QBD79971.1"/>
    </source>
</evidence>
<protein>
    <submittedName>
        <fullName evidence="1">Uncharacterized protein</fullName>
    </submittedName>
</protein>
<dbReference type="Proteomes" id="UP000290365">
    <property type="component" value="Chromosome"/>
</dbReference>
<dbReference type="RefSeq" id="WP_129891037.1">
    <property type="nucleotide sequence ID" value="NZ_CP035758.1"/>
</dbReference>
<organism evidence="1 2">
    <name type="scientific">Ktedonosporobacter rubrisoli</name>
    <dbReference type="NCBI Taxonomy" id="2509675"/>
    <lineage>
        <taxon>Bacteria</taxon>
        <taxon>Bacillati</taxon>
        <taxon>Chloroflexota</taxon>
        <taxon>Ktedonobacteria</taxon>
        <taxon>Ktedonobacterales</taxon>
        <taxon>Ktedonosporobacteraceae</taxon>
        <taxon>Ktedonosporobacter</taxon>
    </lineage>
</organism>
<keyword evidence="2" id="KW-1185">Reference proteome</keyword>
<name>A0A4V0YZJ8_KTERU</name>